<dbReference type="SMART" id="SM00116">
    <property type="entry name" value="CBS"/>
    <property type="match status" value="2"/>
</dbReference>
<feature type="transmembrane region" description="Helical" evidence="10">
    <location>
        <begin position="278"/>
        <end position="301"/>
    </location>
</feature>
<dbReference type="InterPro" id="IPR046342">
    <property type="entry name" value="CBS_dom_sf"/>
</dbReference>
<feature type="transmembrane region" description="Helical" evidence="10">
    <location>
        <begin position="471"/>
        <end position="490"/>
    </location>
</feature>
<feature type="compositionally biased region" description="Polar residues" evidence="11">
    <location>
        <begin position="13"/>
        <end position="40"/>
    </location>
</feature>
<dbReference type="RefSeq" id="XP_017857269.1">
    <property type="nucleotide sequence ID" value="XM_018001780.1"/>
</dbReference>
<protein>
    <recommendedName>
        <fullName evidence="10">Chloride channel protein</fullName>
    </recommendedName>
</protein>
<organism evidence="13 14">
    <name type="scientific">Drosophila arizonae</name>
    <name type="common">Fruit fly</name>
    <dbReference type="NCBI Taxonomy" id="7263"/>
    <lineage>
        <taxon>Eukaryota</taxon>
        <taxon>Metazoa</taxon>
        <taxon>Ecdysozoa</taxon>
        <taxon>Arthropoda</taxon>
        <taxon>Hexapoda</taxon>
        <taxon>Insecta</taxon>
        <taxon>Pterygota</taxon>
        <taxon>Neoptera</taxon>
        <taxon>Endopterygota</taxon>
        <taxon>Diptera</taxon>
        <taxon>Brachycera</taxon>
        <taxon>Muscomorpha</taxon>
        <taxon>Ephydroidea</taxon>
        <taxon>Drosophilidae</taxon>
        <taxon>Drosophila</taxon>
    </lineage>
</organism>
<evidence type="ECO:0000313" key="13">
    <source>
        <dbReference type="Proteomes" id="UP000694904"/>
    </source>
</evidence>
<keyword evidence="5 10" id="KW-1133">Transmembrane helix</keyword>
<dbReference type="Pfam" id="PF00571">
    <property type="entry name" value="CBS"/>
    <property type="match status" value="1"/>
</dbReference>
<keyword evidence="6 10" id="KW-0406">Ion transport</keyword>
<evidence type="ECO:0000256" key="7">
    <source>
        <dbReference type="ARBA" id="ARBA00023136"/>
    </source>
</evidence>
<comment type="similarity">
    <text evidence="10">Belongs to the chloride channel (TC 2.A.49) family.</text>
</comment>
<dbReference type="InterPro" id="IPR000644">
    <property type="entry name" value="CBS_dom"/>
</dbReference>
<dbReference type="Pfam" id="PF00654">
    <property type="entry name" value="Voltage_CLC"/>
    <property type="match status" value="1"/>
</dbReference>
<feature type="compositionally biased region" description="Basic and acidic residues" evidence="11">
    <location>
        <begin position="1"/>
        <end position="11"/>
    </location>
</feature>
<dbReference type="Gene3D" id="1.10.3080.10">
    <property type="entry name" value="Clc chloride channel"/>
    <property type="match status" value="1"/>
</dbReference>
<evidence type="ECO:0000256" key="8">
    <source>
        <dbReference type="ARBA" id="ARBA00023214"/>
    </source>
</evidence>
<keyword evidence="7 10" id="KW-0472">Membrane</keyword>
<dbReference type="InterPro" id="IPR001807">
    <property type="entry name" value="ClC"/>
</dbReference>
<dbReference type="PROSITE" id="PS51371">
    <property type="entry name" value="CBS"/>
    <property type="match status" value="1"/>
</dbReference>
<dbReference type="PANTHER" id="PTHR45720">
    <property type="entry name" value="CHLORIDE CHANNEL PROTEIN 2"/>
    <property type="match status" value="1"/>
</dbReference>
<dbReference type="Proteomes" id="UP000694904">
    <property type="component" value="Chromosome 2"/>
</dbReference>
<accession>A0ABM1NQN3</accession>
<feature type="transmembrane region" description="Helical" evidence="10">
    <location>
        <begin position="533"/>
        <end position="558"/>
    </location>
</feature>
<feature type="transmembrane region" description="Helical" evidence="10">
    <location>
        <begin position="129"/>
        <end position="146"/>
    </location>
</feature>
<evidence type="ECO:0000256" key="2">
    <source>
        <dbReference type="ARBA" id="ARBA00022448"/>
    </source>
</evidence>
<evidence type="ECO:0000259" key="12">
    <source>
        <dbReference type="PROSITE" id="PS51371"/>
    </source>
</evidence>
<keyword evidence="9" id="KW-0129">CBS domain</keyword>
<feature type="transmembrane region" description="Helical" evidence="10">
    <location>
        <begin position="313"/>
        <end position="334"/>
    </location>
</feature>
<name>A0ABM1NQN3_DROAR</name>
<dbReference type="SUPFAM" id="SSF54631">
    <property type="entry name" value="CBS-domain pair"/>
    <property type="match status" value="1"/>
</dbReference>
<keyword evidence="2 10" id="KW-0813">Transport</keyword>
<keyword evidence="8 10" id="KW-0868">Chloride</keyword>
<dbReference type="GeneID" id="108609952"/>
<dbReference type="PANTHER" id="PTHR45720:SF10">
    <property type="entry name" value="CHLORIDE CHANNEL PROTEIN 2"/>
    <property type="match status" value="1"/>
</dbReference>
<sequence length="926" mass="103614">MKRHSQADDVQHVGSSSLQQDASTLRPQSPDTYSNGSITRQEQEKLEIAGDNQDDLGYTRTLMYGRYSRDLQQFAGDEARRLRKLAKLRKQEDKLRNQLFQLQSNEPKHLHSTSAWVWHYLSERLSKDWIFLTACGIIMALISFAMDEGIRLFIKARFWFYNDITGDPFARYFAWVAIPVLMILITTSFIHYWAPQAAGSGIPEMKTILRGVPLKNYLTFKTLVVKVLGLTCVLGSGMPLGKEGPYVHIASIVAHLLSKLATPFRSIYQNESRSTEMLAAACALGLGTCFAAPIGAVLFSIEVTTTYFAVRNYWRGFFGCVVGASAVRLLAVWFQGADTVTAVYPTYISTEFPFDSRELVFFALTGALCGLLGASFVWVHRHYVLFIRSSTKLNKFLQKNRLIYPGMLALLISTLTFPLGTGQFLGGDISTENQLTQLFSNFTWTEKDLSEKQAKIVAQWSTKYTSIFSNLIYYTLYHYFLSIIASTMAVPHGMFIPALKIGSGFGRLTGEFVAWMFPLGVRYGNCMSPIMPAAYAIVGAASFAGSVTHSISVAVVVFEITGQIAFVVPVLVAVLVANAVASLLQPSMYESVIMIKKLPYLPDLLYTSSSMYNKQVSDFMLRDVKYIWQGITYQRLAEVLRMNKKLRSIPLVDSPEKMILIGSVQRQELVKLIEEQIGREKRMEMAQKWRAEELREQAAERRPSRFEVVPAPDPQKLSLMQNSRQLNDSLNSVHSNSEACQRSTFQSIFKNSSDSDLDLELGSNEHLQPVVSPSKRVQLIGDRVVDMSPEGKRLWELDQLSRPIDFYSASARIDPSPFQLVESTSLLRVHSLFSMMGVNHAYVTYIGRLVGVVSLKELLKAIEDINNQRFEPHAAREQQPDVKPLLGGSYSDVGVNNTVTSVNLMSGGIRANHREGEGPAGAHASV</sequence>
<feature type="transmembrane region" description="Helical" evidence="10">
    <location>
        <begin position="214"/>
        <end position="236"/>
    </location>
</feature>
<reference evidence="13" key="1">
    <citation type="journal article" date="1997" name="Nucleic Acids Res.">
        <title>tRNAscan-SE: a program for improved detection of transfer RNA genes in genomic sequence.</title>
        <authorList>
            <person name="Lowe T.M."/>
            <person name="Eddy S.R."/>
        </authorList>
    </citation>
    <scope>NUCLEOTIDE SEQUENCE [LARGE SCALE GENOMIC DNA]</scope>
</reference>
<dbReference type="SUPFAM" id="SSF81340">
    <property type="entry name" value="Clc chloride channel"/>
    <property type="match status" value="1"/>
</dbReference>
<reference evidence="13" key="2">
    <citation type="journal article" date="2016" name="G3 (Bethesda)">
        <title>Genome Evolution in Three Species of Cactophilic Drosophila.</title>
        <authorList>
            <person name="Sanchez-Flores A."/>
            <person name="Penazola F."/>
            <person name="Carpinteyro-Ponce J."/>
            <person name="Nazario-Yepiz N."/>
            <person name="Abreu-Goodger C."/>
            <person name="Machado C.A."/>
            <person name="Markow T.A."/>
        </authorList>
    </citation>
    <scope>NUCLEOTIDE SEQUENCE [LARGE SCALE GENOMIC DNA]</scope>
</reference>
<evidence type="ECO:0000256" key="10">
    <source>
        <dbReference type="RuleBase" id="RU361221"/>
    </source>
</evidence>
<comment type="subcellular location">
    <subcellularLocation>
        <location evidence="1 10">Membrane</location>
        <topology evidence="1 10">Multi-pass membrane protein</topology>
    </subcellularLocation>
</comment>
<feature type="transmembrane region" description="Helical" evidence="10">
    <location>
        <begin position="172"/>
        <end position="194"/>
    </location>
</feature>
<feature type="region of interest" description="Disordered" evidence="11">
    <location>
        <begin position="1"/>
        <end position="50"/>
    </location>
</feature>
<evidence type="ECO:0000313" key="14">
    <source>
        <dbReference type="RefSeq" id="XP_017857269.1"/>
    </source>
</evidence>
<evidence type="ECO:0000256" key="6">
    <source>
        <dbReference type="ARBA" id="ARBA00023065"/>
    </source>
</evidence>
<keyword evidence="4" id="KW-0677">Repeat</keyword>
<evidence type="ECO:0000256" key="11">
    <source>
        <dbReference type="SAM" id="MobiDB-lite"/>
    </source>
</evidence>
<feature type="transmembrane region" description="Helical" evidence="10">
    <location>
        <begin position="402"/>
        <end position="420"/>
    </location>
</feature>
<dbReference type="Gene3D" id="3.10.580.10">
    <property type="entry name" value="CBS-domain"/>
    <property type="match status" value="2"/>
</dbReference>
<keyword evidence="3 10" id="KW-0812">Transmembrane</keyword>
<evidence type="ECO:0000256" key="4">
    <source>
        <dbReference type="ARBA" id="ARBA00022737"/>
    </source>
</evidence>
<feature type="transmembrane region" description="Helical" evidence="10">
    <location>
        <begin position="564"/>
        <end position="584"/>
    </location>
</feature>
<proteinExistence type="inferred from homology"/>
<gene>
    <name evidence="14" type="primary">LOC108609952</name>
</gene>
<feature type="transmembrane region" description="Helical" evidence="10">
    <location>
        <begin position="359"/>
        <end position="381"/>
    </location>
</feature>
<evidence type="ECO:0000256" key="1">
    <source>
        <dbReference type="ARBA" id="ARBA00004141"/>
    </source>
</evidence>
<evidence type="ECO:0000256" key="9">
    <source>
        <dbReference type="PROSITE-ProRule" id="PRU00703"/>
    </source>
</evidence>
<dbReference type="CDD" id="cd03683">
    <property type="entry name" value="ClC_1_like"/>
    <property type="match status" value="1"/>
</dbReference>
<dbReference type="InterPro" id="IPR050970">
    <property type="entry name" value="Cl_channel_volt-gated"/>
</dbReference>
<dbReference type="PRINTS" id="PR00762">
    <property type="entry name" value="CLCHANNEL"/>
</dbReference>
<keyword evidence="13" id="KW-1185">Reference proteome</keyword>
<feature type="domain" description="CBS" evidence="12">
    <location>
        <begin position="620"/>
        <end position="680"/>
    </location>
</feature>
<dbReference type="InterPro" id="IPR014743">
    <property type="entry name" value="Cl-channel_core"/>
</dbReference>
<reference evidence="14" key="3">
    <citation type="submission" date="2025-08" db="UniProtKB">
        <authorList>
            <consortium name="RefSeq"/>
        </authorList>
    </citation>
    <scope>IDENTIFICATION</scope>
    <source>
        <tissue evidence="14">Whole organism</tissue>
    </source>
</reference>
<evidence type="ECO:0000256" key="5">
    <source>
        <dbReference type="ARBA" id="ARBA00022989"/>
    </source>
</evidence>
<evidence type="ECO:0000256" key="3">
    <source>
        <dbReference type="ARBA" id="ARBA00022692"/>
    </source>
</evidence>